<proteinExistence type="predicted"/>
<dbReference type="OrthoDB" id="2958007at2759"/>
<dbReference type="HOGENOM" id="CLU_1428855_0_0_1"/>
<evidence type="ECO:0000313" key="1">
    <source>
        <dbReference type="EMBL" id="KIK45008.1"/>
    </source>
</evidence>
<name>A0A0D0BPG4_9AGAM</name>
<reference evidence="1 2" key="1">
    <citation type="submission" date="2014-04" db="EMBL/GenBank/DDBJ databases">
        <authorList>
            <consortium name="DOE Joint Genome Institute"/>
            <person name="Kuo A."/>
            <person name="Ruytinx J."/>
            <person name="Rineau F."/>
            <person name="Colpaert J."/>
            <person name="Kohler A."/>
            <person name="Nagy L.G."/>
            <person name="Floudas D."/>
            <person name="Copeland A."/>
            <person name="Barry K.W."/>
            <person name="Cichocki N."/>
            <person name="Veneault-Fourrey C."/>
            <person name="LaButti K."/>
            <person name="Lindquist E.A."/>
            <person name="Lipzen A."/>
            <person name="Lundell T."/>
            <person name="Morin E."/>
            <person name="Murat C."/>
            <person name="Sun H."/>
            <person name="Tunlid A."/>
            <person name="Henrissat B."/>
            <person name="Grigoriev I.V."/>
            <person name="Hibbett D.S."/>
            <person name="Martin F."/>
            <person name="Nordberg H.P."/>
            <person name="Cantor M.N."/>
            <person name="Hua S.X."/>
        </authorList>
    </citation>
    <scope>NUCLEOTIDE SEQUENCE [LARGE SCALE GENOMIC DNA]</scope>
    <source>
        <strain evidence="1 2">UH-Slu-Lm8-n1</strain>
    </source>
</reference>
<reference evidence="2" key="2">
    <citation type="submission" date="2015-01" db="EMBL/GenBank/DDBJ databases">
        <title>Evolutionary Origins and Diversification of the Mycorrhizal Mutualists.</title>
        <authorList>
            <consortium name="DOE Joint Genome Institute"/>
            <consortium name="Mycorrhizal Genomics Consortium"/>
            <person name="Kohler A."/>
            <person name="Kuo A."/>
            <person name="Nagy L.G."/>
            <person name="Floudas D."/>
            <person name="Copeland A."/>
            <person name="Barry K.W."/>
            <person name="Cichocki N."/>
            <person name="Veneault-Fourrey C."/>
            <person name="LaButti K."/>
            <person name="Lindquist E.A."/>
            <person name="Lipzen A."/>
            <person name="Lundell T."/>
            <person name="Morin E."/>
            <person name="Murat C."/>
            <person name="Riley R."/>
            <person name="Ohm R."/>
            <person name="Sun H."/>
            <person name="Tunlid A."/>
            <person name="Henrissat B."/>
            <person name="Grigoriev I.V."/>
            <person name="Hibbett D.S."/>
            <person name="Martin F."/>
        </authorList>
    </citation>
    <scope>NUCLEOTIDE SEQUENCE [LARGE SCALE GENOMIC DNA]</scope>
    <source>
        <strain evidence="2">UH-Slu-Lm8-n1</strain>
    </source>
</reference>
<evidence type="ECO:0000313" key="2">
    <source>
        <dbReference type="Proteomes" id="UP000054485"/>
    </source>
</evidence>
<dbReference type="Proteomes" id="UP000054485">
    <property type="component" value="Unassembled WGS sequence"/>
</dbReference>
<dbReference type="AlphaFoldDB" id="A0A0D0BPG4"/>
<accession>A0A0D0BPG4</accession>
<gene>
    <name evidence="1" type="ORF">CY34DRAFT_573176</name>
</gene>
<dbReference type="InParanoid" id="A0A0D0BPG4"/>
<organism evidence="1 2">
    <name type="scientific">Suillus luteus UH-Slu-Lm8-n1</name>
    <dbReference type="NCBI Taxonomy" id="930992"/>
    <lineage>
        <taxon>Eukaryota</taxon>
        <taxon>Fungi</taxon>
        <taxon>Dikarya</taxon>
        <taxon>Basidiomycota</taxon>
        <taxon>Agaricomycotina</taxon>
        <taxon>Agaricomycetes</taxon>
        <taxon>Agaricomycetidae</taxon>
        <taxon>Boletales</taxon>
        <taxon>Suillineae</taxon>
        <taxon>Suillaceae</taxon>
        <taxon>Suillus</taxon>
    </lineage>
</organism>
<dbReference type="EMBL" id="KN835180">
    <property type="protein sequence ID" value="KIK45008.1"/>
    <property type="molecule type" value="Genomic_DNA"/>
</dbReference>
<keyword evidence="2" id="KW-1185">Reference proteome</keyword>
<protein>
    <submittedName>
        <fullName evidence="1">Uncharacterized protein</fullName>
    </submittedName>
</protein>
<sequence length="190" mass="21384">MMLTVWIRKKRLILSNIHMCTCMGYTCMHVCDDCRLTGIELMSVIYSECISPSSMTAAEQKTKSYYEPCCPPCLLCQRPLFRQNIAPCMRSHISVCSVTTFTFTCPSTFIDETSPILGITGCPQSSGSVELFLPFVLLFALEFGQSPRSFMYTQSSDQNLQGLLSLTFIRAIQSWGTTVCLLFYYAMRSA</sequence>